<protein>
    <submittedName>
        <fullName evidence="2">Uncharacterized protein</fullName>
    </submittedName>
</protein>
<accession>A0A3S5CDR3</accession>
<reference evidence="2" key="1">
    <citation type="submission" date="2018-11" db="EMBL/GenBank/DDBJ databases">
        <authorList>
            <consortium name="Pathogen Informatics"/>
        </authorList>
    </citation>
    <scope>NUCLEOTIDE SEQUENCE</scope>
</reference>
<evidence type="ECO:0000313" key="3">
    <source>
        <dbReference type="Proteomes" id="UP000784294"/>
    </source>
</evidence>
<feature type="coiled-coil region" evidence="1">
    <location>
        <begin position="105"/>
        <end position="132"/>
    </location>
</feature>
<dbReference type="AlphaFoldDB" id="A0A3S5CDR3"/>
<sequence length="159" mass="17666">MSFFRLTLHTNYYFRLYPLSNRSPISGPTPSSMHSHWLLGWLADPRDAHDIAALEEVSTACLAALPTAEEVLNKGSELARAFNSVGVNFPAGGPGSSDSGVGDSAENAVERVHRLMEELSEAVNSVDELNERIAGELEWRRLQQQSKQVFLVLIIYLFY</sequence>
<dbReference type="Proteomes" id="UP000784294">
    <property type="component" value="Unassembled WGS sequence"/>
</dbReference>
<organism evidence="2 3">
    <name type="scientific">Protopolystoma xenopodis</name>
    <dbReference type="NCBI Taxonomy" id="117903"/>
    <lineage>
        <taxon>Eukaryota</taxon>
        <taxon>Metazoa</taxon>
        <taxon>Spiralia</taxon>
        <taxon>Lophotrochozoa</taxon>
        <taxon>Platyhelminthes</taxon>
        <taxon>Monogenea</taxon>
        <taxon>Polyopisthocotylea</taxon>
        <taxon>Polystomatidea</taxon>
        <taxon>Polystomatidae</taxon>
        <taxon>Protopolystoma</taxon>
    </lineage>
</organism>
<evidence type="ECO:0000256" key="1">
    <source>
        <dbReference type="SAM" id="Coils"/>
    </source>
</evidence>
<keyword evidence="1" id="KW-0175">Coiled coil</keyword>
<proteinExistence type="predicted"/>
<name>A0A3S5CDR3_9PLAT</name>
<dbReference type="OrthoDB" id="10620096at2759"/>
<keyword evidence="3" id="KW-1185">Reference proteome</keyword>
<comment type="caution">
    <text evidence="2">The sequence shown here is derived from an EMBL/GenBank/DDBJ whole genome shotgun (WGS) entry which is preliminary data.</text>
</comment>
<gene>
    <name evidence="2" type="ORF">PXEA_LOCUS6234</name>
</gene>
<dbReference type="EMBL" id="CAAALY010015853">
    <property type="protein sequence ID" value="VEL12794.1"/>
    <property type="molecule type" value="Genomic_DNA"/>
</dbReference>
<evidence type="ECO:0000313" key="2">
    <source>
        <dbReference type="EMBL" id="VEL12794.1"/>
    </source>
</evidence>